<dbReference type="RefSeq" id="WP_284350446.1">
    <property type="nucleotide sequence ID" value="NZ_BRXS01000004.1"/>
</dbReference>
<dbReference type="SMART" id="SM01008">
    <property type="entry name" value="Ald_Xan_dh_C"/>
    <property type="match status" value="1"/>
</dbReference>
<dbReference type="InterPro" id="IPR012368">
    <property type="entry name" value="OxRdtase_Mopterin-bd_su_IorB"/>
</dbReference>
<dbReference type="EMBL" id="BRXS01000004">
    <property type="protein sequence ID" value="GLC25976.1"/>
    <property type="molecule type" value="Genomic_DNA"/>
</dbReference>
<gene>
    <name evidence="2" type="ORF">rosag_24890</name>
</gene>
<dbReference type="InterPro" id="IPR046867">
    <property type="entry name" value="AldOxase/xan_DH_MoCoBD2"/>
</dbReference>
<dbReference type="InterPro" id="IPR052516">
    <property type="entry name" value="N-heterocyclic_Hydroxylase"/>
</dbReference>
<dbReference type="InterPro" id="IPR019546">
    <property type="entry name" value="TAT_signal_bac_arc"/>
</dbReference>
<dbReference type="PANTHER" id="PTHR47495:SF2">
    <property type="entry name" value="ALDEHYDE DEHYDROGENASE"/>
    <property type="match status" value="1"/>
</dbReference>
<dbReference type="NCBIfam" id="TIGR01409">
    <property type="entry name" value="TAT_signal_seq"/>
    <property type="match status" value="1"/>
</dbReference>
<evidence type="ECO:0000259" key="1">
    <source>
        <dbReference type="SMART" id="SM01008"/>
    </source>
</evidence>
<dbReference type="InterPro" id="IPR008274">
    <property type="entry name" value="AldOxase/xan_DH_MoCoBD1"/>
</dbReference>
<dbReference type="InterPro" id="IPR036856">
    <property type="entry name" value="Ald_Oxase/Xan_DH_a/b_sf"/>
</dbReference>
<feature type="domain" description="Aldehyde oxidase/xanthine dehydrogenase a/b hammerhead" evidence="1">
    <location>
        <begin position="220"/>
        <end position="312"/>
    </location>
</feature>
<dbReference type="Pfam" id="PF02738">
    <property type="entry name" value="MoCoBD_1"/>
    <property type="match status" value="1"/>
</dbReference>
<accession>A0AA37V703</accession>
<dbReference type="GO" id="GO:0016491">
    <property type="term" value="F:oxidoreductase activity"/>
    <property type="evidence" value="ECO:0007669"/>
    <property type="project" value="InterPro"/>
</dbReference>
<dbReference type="InterPro" id="IPR037165">
    <property type="entry name" value="AldOxase/xan_DH_Mopterin-bd_sf"/>
</dbReference>
<dbReference type="PROSITE" id="PS51318">
    <property type="entry name" value="TAT"/>
    <property type="match status" value="1"/>
</dbReference>
<evidence type="ECO:0000313" key="2">
    <source>
        <dbReference type="EMBL" id="GLC25976.1"/>
    </source>
</evidence>
<dbReference type="AlphaFoldDB" id="A0AA37V703"/>
<keyword evidence="3" id="KW-1185">Reference proteome</keyword>
<sequence length="756" mass="80111">MTHTTTGVSRRDFLRVTAIAGGGMLLATYLDPLGGVAEAVAATPGTAGATGAAAADFVPNAFIRITPDGAITIIAKNPEVGQGIKTMLPMLIAEELDVDWQTVRVEQAGLDTTKFTNQFAGGSTATPTHWLPMRRVGAAARAMLVTAAAQTWGVPESECETSAGVVHHRASGRQLAYGALVEKAATVTAPALETVRLKDAKDFRIVGTRVRGVDNRAIVTGKPLYGIDVTVPGMKYAVFEKCGVFGGKVASANLDVVKRQPGVRDAFVVSQGSSIGTGIDGWSLEGVAIVADSWWAANKARKALKVSWTEGPAATQSSAGFARQAAELAKGAPQRTLRKDGDVAAALASAARTVKADYFYPFIAHAPLEPQNCTAHFRDGKLEVWAPSQAPQQGRGLVAKALGIAETDVTIHLTRGGGGFGRRLHNDYMVEAAWIAKQAGVPVKLLWTREDDIRHDFLRPAGFHHLTGGVDADGKLTAWRDHFVSFGEGERFNASAGRSGSEFPARFVANYTVDSSVMPLGVTTGPLRAPGSNGIAFATQCFLDELAHAAGKDPLQFRLDLLAATPVDQGPPAPANGPRPVVFDAERMRGVLELVAEKSGWGKTKLPKGTGMGVAFYFSHRGYFAEVVRARVSRAGQVTVEKVWAAGDVGSEIINLSGAETQVQGAVLDGLAQALQQEITIAKGRVVQSNFHDFQLLRMRQAPPVEVFWKKTDFPPTGLGEPALPPAVPALVNAVFAATGKRVRSLPLSKADLRWT</sequence>
<dbReference type="InterPro" id="IPR000674">
    <property type="entry name" value="Ald_Oxase/Xan_DH_a/b"/>
</dbReference>
<name>A0AA37V703_9BACT</name>
<organism evidence="2 3">
    <name type="scientific">Roseisolibacter agri</name>
    <dbReference type="NCBI Taxonomy" id="2014610"/>
    <lineage>
        <taxon>Bacteria</taxon>
        <taxon>Pseudomonadati</taxon>
        <taxon>Gemmatimonadota</taxon>
        <taxon>Gemmatimonadia</taxon>
        <taxon>Gemmatimonadales</taxon>
        <taxon>Gemmatimonadaceae</taxon>
        <taxon>Roseisolibacter</taxon>
    </lineage>
</organism>
<dbReference type="PIRSF" id="PIRSF036389">
    <property type="entry name" value="IOR_B"/>
    <property type="match status" value="1"/>
</dbReference>
<proteinExistence type="predicted"/>
<dbReference type="SUPFAM" id="SSF56003">
    <property type="entry name" value="Molybdenum cofactor-binding domain"/>
    <property type="match status" value="2"/>
</dbReference>
<dbReference type="Gene3D" id="3.30.365.10">
    <property type="entry name" value="Aldehyde oxidase/xanthine dehydrogenase, molybdopterin binding domain"/>
    <property type="match status" value="4"/>
</dbReference>
<reference evidence="2" key="1">
    <citation type="submission" date="2022-08" db="EMBL/GenBank/DDBJ databases">
        <title>Draft genome sequencing of Roseisolibacter agri AW1220.</title>
        <authorList>
            <person name="Tobiishi Y."/>
            <person name="Tonouchi A."/>
        </authorList>
    </citation>
    <scope>NUCLEOTIDE SEQUENCE</scope>
    <source>
        <strain evidence="2">AW1220</strain>
    </source>
</reference>
<comment type="caution">
    <text evidence="2">The sequence shown here is derived from an EMBL/GenBank/DDBJ whole genome shotgun (WGS) entry which is preliminary data.</text>
</comment>
<dbReference type="SUPFAM" id="SSF54665">
    <property type="entry name" value="CO dehydrogenase molybdoprotein N-domain-like"/>
    <property type="match status" value="1"/>
</dbReference>
<dbReference type="Pfam" id="PF20256">
    <property type="entry name" value="MoCoBD_2"/>
    <property type="match status" value="2"/>
</dbReference>
<dbReference type="PANTHER" id="PTHR47495">
    <property type="entry name" value="ALDEHYDE DEHYDROGENASE"/>
    <property type="match status" value="1"/>
</dbReference>
<protein>
    <submittedName>
        <fullName evidence="2">Isoquinoline 1-oxidoreductase subunit beta</fullName>
    </submittedName>
</protein>
<evidence type="ECO:0000313" key="3">
    <source>
        <dbReference type="Proteomes" id="UP001161325"/>
    </source>
</evidence>
<dbReference type="InterPro" id="IPR006311">
    <property type="entry name" value="TAT_signal"/>
</dbReference>
<dbReference type="Proteomes" id="UP001161325">
    <property type="component" value="Unassembled WGS sequence"/>
</dbReference>
<dbReference type="Gene3D" id="3.90.1170.50">
    <property type="entry name" value="Aldehyde oxidase/xanthine dehydrogenase, a/b hammerhead"/>
    <property type="match status" value="1"/>
</dbReference>